<dbReference type="Proteomes" id="UP000275225">
    <property type="component" value="Unassembled WGS sequence"/>
</dbReference>
<dbReference type="Pfam" id="PF13578">
    <property type="entry name" value="Methyltransf_24"/>
    <property type="match status" value="1"/>
</dbReference>
<dbReference type="OrthoDB" id="938855at2"/>
<protein>
    <submittedName>
        <fullName evidence="1">Class I SAM-dependent methyltransferase</fullName>
    </submittedName>
</protein>
<dbReference type="RefSeq" id="WP_124235314.1">
    <property type="nucleotide sequence ID" value="NZ_JBHUFI010000007.1"/>
</dbReference>
<dbReference type="GO" id="GO:0032259">
    <property type="term" value="P:methylation"/>
    <property type="evidence" value="ECO:0007669"/>
    <property type="project" value="UniProtKB-KW"/>
</dbReference>
<keyword evidence="1" id="KW-0808">Transferase</keyword>
<dbReference type="Gene3D" id="3.40.50.150">
    <property type="entry name" value="Vaccinia Virus protein VP39"/>
    <property type="match status" value="1"/>
</dbReference>
<name>A0A3N6X933_9ACTN</name>
<gene>
    <name evidence="1" type="ORF">EHW97_01085</name>
</gene>
<comment type="caution">
    <text evidence="1">The sequence shown here is derived from an EMBL/GenBank/DDBJ whole genome shotgun (WGS) entry which is preliminary data.</text>
</comment>
<dbReference type="EMBL" id="RQJX01000001">
    <property type="protein sequence ID" value="RQN10118.1"/>
    <property type="molecule type" value="Genomic_DNA"/>
</dbReference>
<evidence type="ECO:0000313" key="1">
    <source>
        <dbReference type="EMBL" id="RQN10118.1"/>
    </source>
</evidence>
<reference evidence="1 2" key="1">
    <citation type="submission" date="2018-11" db="EMBL/GenBank/DDBJ databases">
        <authorList>
            <person name="Li F."/>
        </authorList>
    </citation>
    <scope>NUCLEOTIDE SEQUENCE [LARGE SCALE GENOMIC DNA]</scope>
    <source>
        <strain evidence="1 2">YS17T</strain>
    </source>
</reference>
<proteinExistence type="predicted"/>
<keyword evidence="1" id="KW-0489">Methyltransferase</keyword>
<dbReference type="SUPFAM" id="SSF53335">
    <property type="entry name" value="S-adenosyl-L-methionine-dependent methyltransferases"/>
    <property type="match status" value="1"/>
</dbReference>
<accession>A0A3N6X933</accession>
<keyword evidence="2" id="KW-1185">Reference proteome</keyword>
<sequence>MRSADLLTQAKSSYAVGARRLGRALTAVGVLGETPPSRDHRLKHWAFSLTRVHDSLAMAELDVPWWTYRAIDITEAWLSARRSPVRVFEYGSGASTLWLSRRADEVFTVEHHRGFAEGMRTAFDARGNSAMQIVEPITSDVVVTPSAKEGHGGLDFTAYVRSIENVPGEFDLIVIDGRAREACLTIALERLAPDGLIVFDNSRRARYRRAIRAAQVQERRLPGLTPTLPYPDQTSLIVR</sequence>
<organism evidence="1 2">
    <name type="scientific">Aeromicrobium camelliae</name>
    <dbReference type="NCBI Taxonomy" id="1538144"/>
    <lineage>
        <taxon>Bacteria</taxon>
        <taxon>Bacillati</taxon>
        <taxon>Actinomycetota</taxon>
        <taxon>Actinomycetes</taxon>
        <taxon>Propionibacteriales</taxon>
        <taxon>Nocardioidaceae</taxon>
        <taxon>Aeromicrobium</taxon>
    </lineage>
</organism>
<evidence type="ECO:0000313" key="2">
    <source>
        <dbReference type="Proteomes" id="UP000275225"/>
    </source>
</evidence>
<dbReference type="AlphaFoldDB" id="A0A3N6X933"/>
<dbReference type="GO" id="GO:0008168">
    <property type="term" value="F:methyltransferase activity"/>
    <property type="evidence" value="ECO:0007669"/>
    <property type="project" value="UniProtKB-KW"/>
</dbReference>
<dbReference type="InterPro" id="IPR029063">
    <property type="entry name" value="SAM-dependent_MTases_sf"/>
</dbReference>